<evidence type="ECO:0000313" key="2">
    <source>
        <dbReference type="Proteomes" id="UP000018725"/>
    </source>
</evidence>
<organism evidence="1 2">
    <name type="scientific">Pseudomonas gorinensis</name>
    <dbReference type="NCBI Taxonomy" id="3240790"/>
    <lineage>
        <taxon>Bacteria</taxon>
        <taxon>Pseudomonadati</taxon>
        <taxon>Pseudomonadota</taxon>
        <taxon>Gammaproteobacteria</taxon>
        <taxon>Pseudomonadales</taxon>
        <taxon>Pseudomonadaceae</taxon>
        <taxon>Pseudomonas</taxon>
    </lineage>
</organism>
<reference evidence="1 2" key="1">
    <citation type="journal article" date="2014" name="Genome Announc.">
        <title>Complete Genome Sequence of Pseudomonas sp. Strain TKP, Isolated from a gamma-Hexachlorocyclohexane-Degrading Mixed Culture.</title>
        <authorList>
            <person name="Ohtsubo Y."/>
            <person name="Kishida K."/>
            <person name="Sato T."/>
            <person name="Tabata M."/>
            <person name="Kawasumi T."/>
            <person name="Ogura Y."/>
            <person name="Hayashi T."/>
            <person name="Tsuda M."/>
            <person name="Nagata Y."/>
        </authorList>
    </citation>
    <scope>NUCLEOTIDE SEQUENCE [LARGE SCALE GENOMIC DNA]</scope>
    <source>
        <strain evidence="1 2">TKP</strain>
    </source>
</reference>
<keyword evidence="2" id="KW-1185">Reference proteome</keyword>
<name>A0ACA7P9J7_9PSED</name>
<sequence length="157" mass="17114">MRFYFAQELPLNVHPFQSTSFMASFKRISPWIACLAVLLNMLAMPLGRALQPPDMGLLLWGGFCSGGTSQALPPSLSKLIDPLQSAPSSSPMKHSDCCCGHAGLAALPSDYYRHFLPRYALAIALVNPELPTLHPRIRWPSLSPRASPTAWSTPAPT</sequence>
<dbReference type="Proteomes" id="UP000018725">
    <property type="component" value="Chromosome"/>
</dbReference>
<gene>
    <name evidence="1" type="ORF">U771_20700</name>
</gene>
<dbReference type="EMBL" id="CP006852">
    <property type="protein sequence ID" value="AHC36646.1"/>
    <property type="molecule type" value="Genomic_DNA"/>
</dbReference>
<accession>A0ACA7P9J7</accession>
<evidence type="ECO:0000313" key="1">
    <source>
        <dbReference type="EMBL" id="AHC36646.1"/>
    </source>
</evidence>
<protein>
    <submittedName>
        <fullName evidence="1">Uncharacterized protein</fullName>
    </submittedName>
</protein>
<proteinExistence type="predicted"/>